<feature type="compositionally biased region" description="Basic residues" evidence="7">
    <location>
        <begin position="328"/>
        <end position="337"/>
    </location>
</feature>
<keyword evidence="3" id="KW-0698">rRNA processing</keyword>
<evidence type="ECO:0000256" key="2">
    <source>
        <dbReference type="ARBA" id="ARBA00022517"/>
    </source>
</evidence>
<evidence type="ECO:0000256" key="6">
    <source>
        <dbReference type="ARBA" id="ARBA00038503"/>
    </source>
</evidence>
<feature type="compositionally biased region" description="Low complexity" evidence="7">
    <location>
        <begin position="352"/>
        <end position="362"/>
    </location>
</feature>
<comment type="caution">
    <text evidence="8">The sequence shown here is derived from an EMBL/GenBank/DDBJ whole genome shotgun (WGS) entry which is preliminary data.</text>
</comment>
<dbReference type="Proteomes" id="UP000601435">
    <property type="component" value="Unassembled WGS sequence"/>
</dbReference>
<keyword evidence="4" id="KW-0539">Nucleus</keyword>
<accession>A0A812WS70</accession>
<organism evidence="8 9">
    <name type="scientific">Symbiodinium necroappetens</name>
    <dbReference type="NCBI Taxonomy" id="1628268"/>
    <lineage>
        <taxon>Eukaryota</taxon>
        <taxon>Sar</taxon>
        <taxon>Alveolata</taxon>
        <taxon>Dinophyceae</taxon>
        <taxon>Suessiales</taxon>
        <taxon>Symbiodiniaceae</taxon>
        <taxon>Symbiodinium</taxon>
    </lineage>
</organism>
<dbReference type="GO" id="GO:0032040">
    <property type="term" value="C:small-subunit processome"/>
    <property type="evidence" value="ECO:0007669"/>
    <property type="project" value="InterPro"/>
</dbReference>
<evidence type="ECO:0000256" key="3">
    <source>
        <dbReference type="ARBA" id="ARBA00022552"/>
    </source>
</evidence>
<gene>
    <name evidence="8" type="primary">UTP23</name>
    <name evidence="8" type="ORF">SNEC2469_LOCUS20134</name>
</gene>
<evidence type="ECO:0000256" key="1">
    <source>
        <dbReference type="ARBA" id="ARBA00004604"/>
    </source>
</evidence>
<dbReference type="EMBL" id="CAJNJA010034809">
    <property type="protein sequence ID" value="CAE7698519.1"/>
    <property type="molecule type" value="Genomic_DNA"/>
</dbReference>
<evidence type="ECO:0000256" key="7">
    <source>
        <dbReference type="SAM" id="MobiDB-lite"/>
    </source>
</evidence>
<feature type="region of interest" description="Disordered" evidence="7">
    <location>
        <begin position="214"/>
        <end position="255"/>
    </location>
</feature>
<dbReference type="InterPro" id="IPR006984">
    <property type="entry name" value="Fcf1/UTP23"/>
</dbReference>
<feature type="compositionally biased region" description="Basic and acidic residues" evidence="7">
    <location>
        <begin position="230"/>
        <end position="255"/>
    </location>
</feature>
<keyword evidence="2" id="KW-0690">Ribosome biogenesis</keyword>
<sequence>MSQKRKLLPSYACCFDGHHDNFRLRFCKGVVADFLETQELCLHNFSCSESQEKFWNENNLVPVLVFGCRTLRVCGAAAMRVKRHKNHRRILRFFRLTFGIQEPYHVLVDGTFLTHALQQRIHVKEQLPKMLEGRTTPMTTGCILAELRSLGDRALGAAVIAKGYYRVKCGHDEHPIGASKCILEQIGRTNDRRFFVATQDPELRQELRSIPGVPLMRLNGPVPQLEEPSDSTRRLAREGEEKKREPSAWEKPKLPELKAKEVLREALTSKPRAKRKQKGACGVASSWMASPGLVVGVNPLACKKSMKTKAGAVPSKPPKHIPAEPKAKRVRSRRMGNRSRVEVEAVLAASKATPAQGTADAAAMKRKRGRR</sequence>
<comment type="function">
    <text evidence="5">Involved in rRNA-processing and ribosome biogenesis.</text>
</comment>
<evidence type="ECO:0000313" key="9">
    <source>
        <dbReference type="Proteomes" id="UP000601435"/>
    </source>
</evidence>
<dbReference type="OrthoDB" id="25675at2759"/>
<dbReference type="InterPro" id="IPR029060">
    <property type="entry name" value="PIN-like_dom_sf"/>
</dbReference>
<keyword evidence="9" id="KW-1185">Reference proteome</keyword>
<dbReference type="GO" id="GO:0006364">
    <property type="term" value="P:rRNA processing"/>
    <property type="evidence" value="ECO:0007669"/>
    <property type="project" value="UniProtKB-KW"/>
</dbReference>
<dbReference type="PANTHER" id="PTHR12416">
    <property type="entry name" value="RRNA-PROCESSING PROTEIN UTP23 HOMOLOG"/>
    <property type="match status" value="1"/>
</dbReference>
<dbReference type="Pfam" id="PF04900">
    <property type="entry name" value="Fcf1"/>
    <property type="match status" value="1"/>
</dbReference>
<evidence type="ECO:0000256" key="4">
    <source>
        <dbReference type="ARBA" id="ARBA00023242"/>
    </source>
</evidence>
<dbReference type="SUPFAM" id="SSF88723">
    <property type="entry name" value="PIN domain-like"/>
    <property type="match status" value="1"/>
</dbReference>
<protein>
    <submittedName>
        <fullName evidence="8">UTP23 protein</fullName>
    </submittedName>
</protein>
<proteinExistence type="inferred from homology"/>
<dbReference type="FunFam" id="3.40.50.1010:FF:000006">
    <property type="entry name" value="rRNA-processing protein UTP23 homolog"/>
    <property type="match status" value="1"/>
</dbReference>
<comment type="similarity">
    <text evidence="6">Belongs to the UTP23/FCF1 family. UTP23 subfamily.</text>
</comment>
<feature type="region of interest" description="Disordered" evidence="7">
    <location>
        <begin position="308"/>
        <end position="371"/>
    </location>
</feature>
<evidence type="ECO:0000313" key="8">
    <source>
        <dbReference type="EMBL" id="CAE7698519.1"/>
    </source>
</evidence>
<reference evidence="8" key="1">
    <citation type="submission" date="2021-02" db="EMBL/GenBank/DDBJ databases">
        <authorList>
            <person name="Dougan E. K."/>
            <person name="Rhodes N."/>
            <person name="Thang M."/>
            <person name="Chan C."/>
        </authorList>
    </citation>
    <scope>NUCLEOTIDE SEQUENCE</scope>
</reference>
<dbReference type="AlphaFoldDB" id="A0A812WS70"/>
<comment type="subcellular location">
    <subcellularLocation>
        <location evidence="1">Nucleus</location>
        <location evidence="1">Nucleolus</location>
    </subcellularLocation>
</comment>
<dbReference type="Gene3D" id="3.40.50.1010">
    <property type="entry name" value="5'-nuclease"/>
    <property type="match status" value="1"/>
</dbReference>
<name>A0A812WS70_9DINO</name>
<evidence type="ECO:0000256" key="5">
    <source>
        <dbReference type="ARBA" id="ARBA00037300"/>
    </source>
</evidence>